<evidence type="ECO:0000256" key="13">
    <source>
        <dbReference type="SAM" id="Phobius"/>
    </source>
</evidence>
<dbReference type="GO" id="GO:0009055">
    <property type="term" value="F:electron transfer activity"/>
    <property type="evidence" value="ECO:0007669"/>
    <property type="project" value="InterPro"/>
</dbReference>
<comment type="caution">
    <text evidence="15">The sequence shown here is derived from an EMBL/GenBank/DDBJ whole genome shotgun (WGS) entry which is preliminary data.</text>
</comment>
<dbReference type="PANTHER" id="PTHR30485:SF0">
    <property type="entry name" value="NI_FE-HYDROGENASE 1 B-TYPE CYTOCHROME SUBUNIT-RELATED"/>
    <property type="match status" value="1"/>
</dbReference>
<dbReference type="EMBL" id="DYUD01000017">
    <property type="protein sequence ID" value="HJG88960.1"/>
    <property type="molecule type" value="Genomic_DNA"/>
</dbReference>
<name>A0A921MRF3_9BACT</name>
<feature type="compositionally biased region" description="Basic and acidic residues" evidence="12">
    <location>
        <begin position="241"/>
        <end position="253"/>
    </location>
</feature>
<evidence type="ECO:0000256" key="2">
    <source>
        <dbReference type="ARBA" id="ARBA00008622"/>
    </source>
</evidence>
<dbReference type="AlphaFoldDB" id="A0A921MRF3"/>
<dbReference type="Proteomes" id="UP000757103">
    <property type="component" value="Unassembled WGS sequence"/>
</dbReference>
<dbReference type="Pfam" id="PF01292">
    <property type="entry name" value="Ni_hydr_CYTB"/>
    <property type="match status" value="1"/>
</dbReference>
<dbReference type="Gene3D" id="1.20.950.20">
    <property type="entry name" value="Transmembrane di-heme cytochromes, Chain C"/>
    <property type="match status" value="1"/>
</dbReference>
<dbReference type="GO" id="GO:0022904">
    <property type="term" value="P:respiratory electron transport chain"/>
    <property type="evidence" value="ECO:0007669"/>
    <property type="project" value="InterPro"/>
</dbReference>
<feature type="domain" description="Cytochrome b561 bacterial/Ni-hydrogenase" evidence="14">
    <location>
        <begin position="13"/>
        <end position="217"/>
    </location>
</feature>
<reference evidence="15" key="2">
    <citation type="submission" date="2021-09" db="EMBL/GenBank/DDBJ databases">
        <authorList>
            <person name="Gilroy R."/>
        </authorList>
    </citation>
    <scope>NUCLEOTIDE SEQUENCE</scope>
    <source>
        <strain evidence="15">CHK121-7720</strain>
    </source>
</reference>
<dbReference type="NCBIfam" id="TIGR02125">
    <property type="entry name" value="CytB-hydogenase"/>
    <property type="match status" value="1"/>
</dbReference>
<organism evidence="15 16">
    <name type="scientific">Barnesiella viscericola</name>
    <dbReference type="NCBI Taxonomy" id="397865"/>
    <lineage>
        <taxon>Bacteria</taxon>
        <taxon>Pseudomonadati</taxon>
        <taxon>Bacteroidota</taxon>
        <taxon>Bacteroidia</taxon>
        <taxon>Bacteroidales</taxon>
        <taxon>Barnesiellaceae</taxon>
        <taxon>Barnesiella</taxon>
    </lineage>
</organism>
<sequence>MISRRKSLREVYVWELPVRIFHWANALSIVVLCVTGYLIGNPPAIQHATPPEANYWFGWVRFIHFVAAFVFILNFLVRLYWAFAGNSFARWNNYLPLTRRQWRGICDTTRVDVLLLSPNPVYDIGHNSLAAFTYFGVFLLFLVQTFTGMAMFCVSTNNVMEPFFSWLLQMWRGFFVVRQIHHIAMWAFILFSIAHIYLVFYHDYIERNGVASSIIGGWKFVREDLAEAYETEQQQQQQIHRQKDEIAHETKRK</sequence>
<dbReference type="InterPro" id="IPR016174">
    <property type="entry name" value="Di-haem_cyt_TM"/>
</dbReference>
<protein>
    <submittedName>
        <fullName evidence="15">Ni/Fe-hydrogenase, b-type cytochrome subunit</fullName>
    </submittedName>
</protein>
<gene>
    <name evidence="15" type="primary">cybH</name>
    <name evidence="15" type="ORF">K8U91_05740</name>
</gene>
<feature type="transmembrane region" description="Helical" evidence="13">
    <location>
        <begin position="20"/>
        <end position="39"/>
    </location>
</feature>
<keyword evidence="5" id="KW-0349">Heme</keyword>
<comment type="subcellular location">
    <subcellularLocation>
        <location evidence="1">Cell membrane</location>
        <topology evidence="1">Multi-pass membrane protein</topology>
    </subcellularLocation>
</comment>
<dbReference type="InterPro" id="IPR000516">
    <property type="entry name" value="Ni-dep_Hydgase_cyt-B"/>
</dbReference>
<dbReference type="InterPro" id="IPR051542">
    <property type="entry name" value="Hydrogenase_cytochrome"/>
</dbReference>
<evidence type="ECO:0000256" key="4">
    <source>
        <dbReference type="ARBA" id="ARBA00022475"/>
    </source>
</evidence>
<reference evidence="15" key="1">
    <citation type="journal article" date="2021" name="PeerJ">
        <title>Extensive microbial diversity within the chicken gut microbiome revealed by metagenomics and culture.</title>
        <authorList>
            <person name="Gilroy R."/>
            <person name="Ravi A."/>
            <person name="Getino M."/>
            <person name="Pursley I."/>
            <person name="Horton D.L."/>
            <person name="Alikhan N.F."/>
            <person name="Baker D."/>
            <person name="Gharbi K."/>
            <person name="Hall N."/>
            <person name="Watson M."/>
            <person name="Adriaenssens E.M."/>
            <person name="Foster-Nyarko E."/>
            <person name="Jarju S."/>
            <person name="Secka A."/>
            <person name="Antonio M."/>
            <person name="Oren A."/>
            <person name="Chaudhuri R.R."/>
            <person name="La Ragione R."/>
            <person name="Hildebrand F."/>
            <person name="Pallen M.J."/>
        </authorList>
    </citation>
    <scope>NUCLEOTIDE SEQUENCE</scope>
    <source>
        <strain evidence="15">CHK121-7720</strain>
    </source>
</reference>
<evidence type="ECO:0000256" key="6">
    <source>
        <dbReference type="ARBA" id="ARBA00022692"/>
    </source>
</evidence>
<feature type="transmembrane region" description="Helical" evidence="13">
    <location>
        <begin position="132"/>
        <end position="160"/>
    </location>
</feature>
<evidence type="ECO:0000256" key="3">
    <source>
        <dbReference type="ARBA" id="ARBA00022448"/>
    </source>
</evidence>
<keyword evidence="9 13" id="KW-1133">Transmembrane helix</keyword>
<evidence type="ECO:0000256" key="11">
    <source>
        <dbReference type="ARBA" id="ARBA00023136"/>
    </source>
</evidence>
<evidence type="ECO:0000256" key="10">
    <source>
        <dbReference type="ARBA" id="ARBA00023004"/>
    </source>
</evidence>
<dbReference type="RefSeq" id="WP_273305976.1">
    <property type="nucleotide sequence ID" value="NZ_DYUD01000017.1"/>
</dbReference>
<keyword evidence="7" id="KW-0479">Metal-binding</keyword>
<keyword evidence="11 13" id="KW-0472">Membrane</keyword>
<proteinExistence type="inferred from homology"/>
<feature type="transmembrane region" description="Helical" evidence="13">
    <location>
        <begin position="180"/>
        <end position="200"/>
    </location>
</feature>
<evidence type="ECO:0000259" key="14">
    <source>
        <dbReference type="Pfam" id="PF01292"/>
    </source>
</evidence>
<evidence type="ECO:0000256" key="1">
    <source>
        <dbReference type="ARBA" id="ARBA00004651"/>
    </source>
</evidence>
<dbReference type="GO" id="GO:0020037">
    <property type="term" value="F:heme binding"/>
    <property type="evidence" value="ECO:0007669"/>
    <property type="project" value="TreeGrafter"/>
</dbReference>
<keyword evidence="3" id="KW-0813">Transport</keyword>
<dbReference type="PANTHER" id="PTHR30485">
    <property type="entry name" value="NI/FE-HYDROGENASE 1 B-TYPE CYTOCHROME SUBUNIT"/>
    <property type="match status" value="1"/>
</dbReference>
<keyword evidence="10" id="KW-0408">Iron</keyword>
<dbReference type="GO" id="GO:0005506">
    <property type="term" value="F:iron ion binding"/>
    <property type="evidence" value="ECO:0007669"/>
    <property type="project" value="InterPro"/>
</dbReference>
<keyword evidence="4" id="KW-1003">Cell membrane</keyword>
<evidence type="ECO:0000256" key="5">
    <source>
        <dbReference type="ARBA" id="ARBA00022617"/>
    </source>
</evidence>
<feature type="region of interest" description="Disordered" evidence="12">
    <location>
        <begin position="232"/>
        <end position="253"/>
    </location>
</feature>
<evidence type="ECO:0000256" key="9">
    <source>
        <dbReference type="ARBA" id="ARBA00022989"/>
    </source>
</evidence>
<dbReference type="SUPFAM" id="SSF81342">
    <property type="entry name" value="Transmembrane di-heme cytochromes"/>
    <property type="match status" value="1"/>
</dbReference>
<feature type="transmembrane region" description="Helical" evidence="13">
    <location>
        <begin position="59"/>
        <end position="81"/>
    </location>
</feature>
<dbReference type="InterPro" id="IPR011577">
    <property type="entry name" value="Cyt_b561_bac/Ni-Hgenase"/>
</dbReference>
<keyword evidence="6 13" id="KW-0812">Transmembrane</keyword>
<evidence type="ECO:0000313" key="16">
    <source>
        <dbReference type="Proteomes" id="UP000757103"/>
    </source>
</evidence>
<evidence type="ECO:0000256" key="12">
    <source>
        <dbReference type="SAM" id="MobiDB-lite"/>
    </source>
</evidence>
<comment type="similarity">
    <text evidence="2">Belongs to the HupC/HyaC/HydC family.</text>
</comment>
<evidence type="ECO:0000256" key="7">
    <source>
        <dbReference type="ARBA" id="ARBA00022723"/>
    </source>
</evidence>
<dbReference type="GO" id="GO:0005886">
    <property type="term" value="C:plasma membrane"/>
    <property type="evidence" value="ECO:0007669"/>
    <property type="project" value="UniProtKB-SubCell"/>
</dbReference>
<dbReference type="PRINTS" id="PR00161">
    <property type="entry name" value="NIHGNASECYTB"/>
</dbReference>
<evidence type="ECO:0000313" key="15">
    <source>
        <dbReference type="EMBL" id="HJG88960.1"/>
    </source>
</evidence>
<keyword evidence="8" id="KW-0249">Electron transport</keyword>
<accession>A0A921MRF3</accession>
<evidence type="ECO:0000256" key="8">
    <source>
        <dbReference type="ARBA" id="ARBA00022982"/>
    </source>
</evidence>